<dbReference type="GO" id="GO:0005525">
    <property type="term" value="F:GTP binding"/>
    <property type="evidence" value="ECO:0007669"/>
    <property type="project" value="UniProtKB-KW"/>
</dbReference>
<evidence type="ECO:0000256" key="1">
    <source>
        <dbReference type="ARBA" id="ARBA00022598"/>
    </source>
</evidence>
<dbReference type="GO" id="GO:0046872">
    <property type="term" value="F:metal ion binding"/>
    <property type="evidence" value="ECO:0007669"/>
    <property type="project" value="UniProtKB-KW"/>
</dbReference>
<evidence type="ECO:0000256" key="3">
    <source>
        <dbReference type="ARBA" id="ARBA00022741"/>
    </source>
</evidence>
<evidence type="ECO:0000256" key="6">
    <source>
        <dbReference type="ARBA" id="ARBA00023134"/>
    </source>
</evidence>
<organism evidence="7 8">
    <name type="scientific">Sphingomonas hengshuiensis</name>
    <dbReference type="NCBI Taxonomy" id="1609977"/>
    <lineage>
        <taxon>Bacteria</taxon>
        <taxon>Pseudomonadati</taxon>
        <taxon>Pseudomonadota</taxon>
        <taxon>Alphaproteobacteria</taxon>
        <taxon>Sphingomonadales</taxon>
        <taxon>Sphingomonadaceae</taxon>
        <taxon>Sphingomonas</taxon>
    </lineage>
</organism>
<keyword evidence="4" id="KW-0658">Purine biosynthesis</keyword>
<dbReference type="PANTHER" id="PTHR11846:SF0">
    <property type="entry name" value="ADENYLOSUCCINATE SYNTHETASE"/>
    <property type="match status" value="1"/>
</dbReference>
<accession>A0A7U4JB02</accession>
<dbReference type="SUPFAM" id="SSF52540">
    <property type="entry name" value="P-loop containing nucleoside triphosphate hydrolases"/>
    <property type="match status" value="2"/>
</dbReference>
<protein>
    <submittedName>
        <fullName evidence="7">Adenylosuccinate synthase</fullName>
    </submittedName>
</protein>
<keyword evidence="2" id="KW-0479">Metal-binding</keyword>
<dbReference type="InterPro" id="IPR001114">
    <property type="entry name" value="Adenylosuccinate_synthetase"/>
</dbReference>
<dbReference type="Gene3D" id="3.40.50.300">
    <property type="entry name" value="P-loop containing nucleotide triphosphate hydrolases"/>
    <property type="match status" value="1"/>
</dbReference>
<dbReference type="GO" id="GO:0044208">
    <property type="term" value="P:'de novo' AMP biosynthetic process"/>
    <property type="evidence" value="ECO:0007669"/>
    <property type="project" value="TreeGrafter"/>
</dbReference>
<evidence type="ECO:0000256" key="5">
    <source>
        <dbReference type="ARBA" id="ARBA00022842"/>
    </source>
</evidence>
<dbReference type="EMBL" id="CP010836">
    <property type="protein sequence ID" value="AJP73432.1"/>
    <property type="molecule type" value="Genomic_DNA"/>
</dbReference>
<evidence type="ECO:0000313" key="7">
    <source>
        <dbReference type="EMBL" id="AJP73432.1"/>
    </source>
</evidence>
<keyword evidence="3" id="KW-0547">Nucleotide-binding</keyword>
<dbReference type="RefSeq" id="WP_044334326.1">
    <property type="nucleotide sequence ID" value="NZ_CP010836.1"/>
</dbReference>
<evidence type="ECO:0000313" key="8">
    <source>
        <dbReference type="Proteomes" id="UP000032300"/>
    </source>
</evidence>
<dbReference type="Pfam" id="PF00709">
    <property type="entry name" value="Adenylsucc_synt"/>
    <property type="match status" value="2"/>
</dbReference>
<dbReference type="GO" id="GO:0046040">
    <property type="term" value="P:IMP metabolic process"/>
    <property type="evidence" value="ECO:0007669"/>
    <property type="project" value="TreeGrafter"/>
</dbReference>
<dbReference type="OrthoDB" id="5524039at2"/>
<reference evidence="7 8" key="2">
    <citation type="submission" date="2015-02" db="EMBL/GenBank/DDBJ databases">
        <title>The complete genome of Sphingomonas hengshuiensis sp. WHSC-8 isolated from soil of Hengshui Lake.</title>
        <authorList>
            <person name="Wei S."/>
            <person name="Guo J."/>
            <person name="Su C."/>
            <person name="Wu R."/>
            <person name="Zhang Z."/>
            <person name="Liang K."/>
            <person name="Li H."/>
            <person name="Wang T."/>
            <person name="Liu H."/>
            <person name="Zhang C."/>
            <person name="Li Z."/>
            <person name="Wang Q."/>
            <person name="Meng J."/>
        </authorList>
    </citation>
    <scope>NUCLEOTIDE SEQUENCE [LARGE SCALE GENOMIC DNA]</scope>
    <source>
        <strain evidence="7 8">WHSC-8</strain>
    </source>
</reference>
<gene>
    <name evidence="7" type="ORF">TS85_19035</name>
</gene>
<dbReference type="PANTHER" id="PTHR11846">
    <property type="entry name" value="ADENYLOSUCCINATE SYNTHETASE"/>
    <property type="match status" value="1"/>
</dbReference>
<dbReference type="GO" id="GO:0004019">
    <property type="term" value="F:adenylosuccinate synthase activity"/>
    <property type="evidence" value="ECO:0007669"/>
    <property type="project" value="InterPro"/>
</dbReference>
<reference evidence="7 8" key="1">
    <citation type="journal article" date="2015" name="Int. J. Syst. Evol. Microbiol.">
        <title>Sphingomonas hengshuiensis sp. nov., isolated from lake wetland.</title>
        <authorList>
            <person name="Wei S."/>
            <person name="Wang T."/>
            <person name="Liu H."/>
            <person name="Zhang C."/>
            <person name="Guo J."/>
            <person name="Wang Q."/>
            <person name="Liang K."/>
            <person name="Zhang Z."/>
        </authorList>
    </citation>
    <scope>NUCLEOTIDE SEQUENCE [LARGE SCALE GENOMIC DNA]</scope>
    <source>
        <strain evidence="7 8">WHSC-8</strain>
    </source>
</reference>
<dbReference type="KEGG" id="sphi:TS85_19035"/>
<dbReference type="Proteomes" id="UP000032300">
    <property type="component" value="Chromosome"/>
</dbReference>
<dbReference type="GO" id="GO:0005737">
    <property type="term" value="C:cytoplasm"/>
    <property type="evidence" value="ECO:0007669"/>
    <property type="project" value="TreeGrafter"/>
</dbReference>
<dbReference type="InterPro" id="IPR042109">
    <property type="entry name" value="Adenylosuccinate_synth_dom1"/>
</dbReference>
<evidence type="ECO:0000256" key="4">
    <source>
        <dbReference type="ARBA" id="ARBA00022755"/>
    </source>
</evidence>
<keyword evidence="8" id="KW-1185">Reference proteome</keyword>
<dbReference type="Gene3D" id="3.40.440.10">
    <property type="entry name" value="Adenylosuccinate Synthetase, subunit A, domain 1"/>
    <property type="match status" value="2"/>
</dbReference>
<dbReference type="SMART" id="SM00788">
    <property type="entry name" value="Adenylsucc_synt"/>
    <property type="match status" value="1"/>
</dbReference>
<name>A0A7U4JB02_9SPHN</name>
<dbReference type="Gene3D" id="3.90.170.10">
    <property type="entry name" value="Adenylosuccinate Synthetase, subunit A, domain 3"/>
    <property type="match status" value="1"/>
</dbReference>
<sequence>MRLLIVLSGPVAVGKTSFGSALLKIAGATRVSTRTFIQQRLGTSDDRGALQAAGDQLDAQTNGRWVTDAVAAAGTGAPADQILLLDSARIPEQVEALRSRWPGQVFHIHLHAEDATLERRYLGRPAHLKEFPTYDEVKRNKTEASVGALQALADLVLDTDFVAPDTLAITAMEWFEGDGPRSREALVDVIVGGQYGSEGKGNVCAHLAKHYGVLMRIGGPNAGHLVKEPEYKYVQLPSGTGSNKHAKILIGAGSTLWLPQLLREIMDQGLTPERLSIDPQAMVIDDEDRRLESSALQSISSTKQGVGAASARKIANRGDTPMFGPAVQLARDVGQLQDFIRDVRAELDRHFASRTRVLLEGTQGTLLSLHHGFWPSVTSRETSAAGCLSDAGISPRRVRKIIMVVRTYPIRVGGTSGWMGRNISMAELAERSGISVGEFRKVEKGTISGVERRIAEFDWAQIRRSAELNGATDIAITFADYLGIENREATSFETLNPSAQDFIRRLERVAGTPVTLISKAFALDGVIERGF</sequence>
<dbReference type="AlphaFoldDB" id="A0A7U4JB02"/>
<keyword evidence="5" id="KW-0460">Magnesium</keyword>
<proteinExistence type="predicted"/>
<dbReference type="InterPro" id="IPR027417">
    <property type="entry name" value="P-loop_NTPase"/>
</dbReference>
<keyword evidence="6" id="KW-0342">GTP-binding</keyword>
<keyword evidence="1" id="KW-0436">Ligase</keyword>
<dbReference type="InterPro" id="IPR042111">
    <property type="entry name" value="Adenylosuccinate_synth_dom3"/>
</dbReference>
<evidence type="ECO:0000256" key="2">
    <source>
        <dbReference type="ARBA" id="ARBA00022723"/>
    </source>
</evidence>